<dbReference type="GeneID" id="95775472"/>
<dbReference type="RefSeq" id="WP_138400991.1">
    <property type="nucleotide sequence ID" value="NZ_JBAFVI010000006.1"/>
</dbReference>
<dbReference type="Proteomes" id="UP000305131">
    <property type="component" value="Unassembled WGS sequence"/>
</dbReference>
<sequence length="257" mass="27534">MSMLDPSTLTLLVTGATSGIGAATVRRFASVGARVVAVGRRAERLEALKAEFGDLIHPLVLDVRDEKATFEAFSSLPAPFNAYNVVFANAGLALGLEPAYAADLEEWKTMVDTNITGLLVTVRASLPAMIERKEGHLVFTGSIAGDYSYPGANVYGATKAFVKQFSLNVWADVAGTGVRVTNIEPGLTETEFSVVRFGGDKERADKVYAGATPMTGEDIAEQVFFACTLPRHVNINRIQSMSSQQSFGPLAIKRDPV</sequence>
<dbReference type="GO" id="GO:0016616">
    <property type="term" value="F:oxidoreductase activity, acting on the CH-OH group of donors, NAD or NADP as acceptor"/>
    <property type="evidence" value="ECO:0007669"/>
    <property type="project" value="UniProtKB-ARBA"/>
</dbReference>
<accession>A0A6C1KB04</accession>
<keyword evidence="2" id="KW-0560">Oxidoreductase</keyword>
<evidence type="ECO:0000313" key="4">
    <source>
        <dbReference type="Proteomes" id="UP000305131"/>
    </source>
</evidence>
<dbReference type="FunFam" id="3.40.50.720:FF:000047">
    <property type="entry name" value="NADP-dependent L-serine/L-allo-threonine dehydrogenase"/>
    <property type="match status" value="1"/>
</dbReference>
<dbReference type="SUPFAM" id="SSF51735">
    <property type="entry name" value="NAD(P)-binding Rossmann-fold domains"/>
    <property type="match status" value="1"/>
</dbReference>
<dbReference type="AlphaFoldDB" id="A0A6C1KB04"/>
<dbReference type="PRINTS" id="PR00081">
    <property type="entry name" value="GDHRDH"/>
</dbReference>
<dbReference type="Gene3D" id="3.40.50.720">
    <property type="entry name" value="NAD(P)-binding Rossmann-like Domain"/>
    <property type="match status" value="1"/>
</dbReference>
<protein>
    <submittedName>
        <fullName evidence="3">SDR family NAD(P)-dependent oxidoreductase</fullName>
    </submittedName>
</protein>
<dbReference type="PANTHER" id="PTHR42901:SF1">
    <property type="entry name" value="ALCOHOL DEHYDROGENASE"/>
    <property type="match status" value="1"/>
</dbReference>
<dbReference type="EMBL" id="VAUP01000037">
    <property type="protein sequence ID" value="TLX41479.1"/>
    <property type="molecule type" value="Genomic_DNA"/>
</dbReference>
<comment type="similarity">
    <text evidence="1">Belongs to the short-chain dehydrogenases/reductases (SDR) family.</text>
</comment>
<dbReference type="Pfam" id="PF00106">
    <property type="entry name" value="adh_short"/>
    <property type="match status" value="1"/>
</dbReference>
<name>A0A6C1KB04_XANAU</name>
<evidence type="ECO:0000313" key="3">
    <source>
        <dbReference type="EMBL" id="TLX41479.1"/>
    </source>
</evidence>
<dbReference type="InterPro" id="IPR036291">
    <property type="entry name" value="NAD(P)-bd_dom_sf"/>
</dbReference>
<organism evidence="3 4">
    <name type="scientific">Xanthobacter autotrophicus</name>
    <dbReference type="NCBI Taxonomy" id="280"/>
    <lineage>
        <taxon>Bacteria</taxon>
        <taxon>Pseudomonadati</taxon>
        <taxon>Pseudomonadota</taxon>
        <taxon>Alphaproteobacteria</taxon>
        <taxon>Hyphomicrobiales</taxon>
        <taxon>Xanthobacteraceae</taxon>
        <taxon>Xanthobacter</taxon>
    </lineage>
</organism>
<dbReference type="OrthoDB" id="658698at2"/>
<reference evidence="3 4" key="1">
    <citation type="submission" date="2019-05" db="EMBL/GenBank/DDBJ databases">
        <authorList>
            <person name="Zhou X."/>
        </authorList>
    </citation>
    <scope>NUCLEOTIDE SEQUENCE [LARGE SCALE GENOMIC DNA]</scope>
    <source>
        <strain evidence="3 4">DSM 432</strain>
    </source>
</reference>
<evidence type="ECO:0000256" key="2">
    <source>
        <dbReference type="ARBA" id="ARBA00023002"/>
    </source>
</evidence>
<dbReference type="InterPro" id="IPR002347">
    <property type="entry name" value="SDR_fam"/>
</dbReference>
<evidence type="ECO:0000256" key="1">
    <source>
        <dbReference type="ARBA" id="ARBA00006484"/>
    </source>
</evidence>
<dbReference type="PANTHER" id="PTHR42901">
    <property type="entry name" value="ALCOHOL DEHYDROGENASE"/>
    <property type="match status" value="1"/>
</dbReference>
<comment type="caution">
    <text evidence="3">The sequence shown here is derived from an EMBL/GenBank/DDBJ whole genome shotgun (WGS) entry which is preliminary data.</text>
</comment>
<proteinExistence type="inferred from homology"/>
<gene>
    <name evidence="3" type="ORF">FBQ73_18650</name>
</gene>